<organism evidence="11 12">
    <name type="scientific">Rhabdobacter roseus</name>
    <dbReference type="NCBI Taxonomy" id="1655419"/>
    <lineage>
        <taxon>Bacteria</taxon>
        <taxon>Pseudomonadati</taxon>
        <taxon>Bacteroidota</taxon>
        <taxon>Cytophagia</taxon>
        <taxon>Cytophagales</taxon>
        <taxon>Cytophagaceae</taxon>
        <taxon>Rhabdobacter</taxon>
    </lineage>
</organism>
<dbReference type="GO" id="GO:0006782">
    <property type="term" value="P:protoporphyrinogen IX biosynthetic process"/>
    <property type="evidence" value="ECO:0007669"/>
    <property type="project" value="UniProtKB-UniRule"/>
</dbReference>
<dbReference type="NCBIfam" id="TIGR00212">
    <property type="entry name" value="hemC"/>
    <property type="match status" value="1"/>
</dbReference>
<dbReference type="Gene3D" id="3.40.190.10">
    <property type="entry name" value="Periplasmic binding protein-like II"/>
    <property type="match status" value="2"/>
</dbReference>
<dbReference type="GO" id="GO:0004418">
    <property type="term" value="F:hydroxymethylbilane synthase activity"/>
    <property type="evidence" value="ECO:0007669"/>
    <property type="project" value="UniProtKB-UniRule"/>
</dbReference>
<reference evidence="11 12" key="1">
    <citation type="submission" date="2020-08" db="EMBL/GenBank/DDBJ databases">
        <title>Genomic Encyclopedia of Type Strains, Phase IV (KMG-IV): sequencing the most valuable type-strain genomes for metagenomic binning, comparative biology and taxonomic classification.</title>
        <authorList>
            <person name="Goeker M."/>
        </authorList>
    </citation>
    <scope>NUCLEOTIDE SEQUENCE [LARGE SCALE GENOMIC DNA]</scope>
    <source>
        <strain evidence="11 12">DSM 105074</strain>
    </source>
</reference>
<dbReference type="PANTHER" id="PTHR11557:SF0">
    <property type="entry name" value="PORPHOBILINOGEN DEAMINASE"/>
    <property type="match status" value="1"/>
</dbReference>
<feature type="domain" description="Porphobilinogen deaminase C-terminal" evidence="10">
    <location>
        <begin position="223"/>
        <end position="292"/>
    </location>
</feature>
<sequence length="309" mass="33791">MNIRIGTRGSKLALWQAYYVEELLQRGGLTTEIVIIETKGDKILDRSLAKIGSKGVFTEELEDQLRTGSIDIAVHSAKDLQSDLGADFEILAFTEREQVNDVLVSHDTSLSLKSGEPFVVGTSSTRRIAILKHYYPHIRTVDMRGNLQTRLRKLEEGQCDALLLAYAGVHRMEYDDKIAELLSVEEFTPAVGQGSVAIESAASLDGAKKQVLQNLLNHPATAHCLRAERAFLKRLQGGCSIPVFGLATWQQSTLALTGGIISLDGQEMIRRTQEGVPSAPEVLGTSLAEELLAAGADRILAQIRTQVKQ</sequence>
<proteinExistence type="inferred from homology"/>
<dbReference type="RefSeq" id="WP_184175120.1">
    <property type="nucleotide sequence ID" value="NZ_JACHGF010000004.1"/>
</dbReference>
<dbReference type="PIRSF" id="PIRSF001438">
    <property type="entry name" value="4pyrrol_synth_OHMeBilane_synth"/>
    <property type="match status" value="1"/>
</dbReference>
<evidence type="ECO:0000313" key="11">
    <source>
        <dbReference type="EMBL" id="MBB5285192.1"/>
    </source>
</evidence>
<accession>A0A840TUE8</accession>
<dbReference type="Pfam" id="PF01379">
    <property type="entry name" value="Porphobil_deam"/>
    <property type="match status" value="1"/>
</dbReference>
<comment type="catalytic activity">
    <reaction evidence="7 8">
        <text>4 porphobilinogen + H2O = hydroxymethylbilane + 4 NH4(+)</text>
        <dbReference type="Rhea" id="RHEA:13185"/>
        <dbReference type="ChEBI" id="CHEBI:15377"/>
        <dbReference type="ChEBI" id="CHEBI:28938"/>
        <dbReference type="ChEBI" id="CHEBI:57845"/>
        <dbReference type="ChEBI" id="CHEBI:58126"/>
        <dbReference type="EC" id="2.5.1.61"/>
    </reaction>
</comment>
<keyword evidence="6 8" id="KW-0627">Porphyrin biosynthesis</keyword>
<comment type="similarity">
    <text evidence="3 8">Belongs to the HMBS family.</text>
</comment>
<evidence type="ECO:0000259" key="9">
    <source>
        <dbReference type="Pfam" id="PF01379"/>
    </source>
</evidence>
<dbReference type="InterPro" id="IPR000860">
    <property type="entry name" value="HemC"/>
</dbReference>
<dbReference type="GO" id="GO:0005737">
    <property type="term" value="C:cytoplasm"/>
    <property type="evidence" value="ECO:0007669"/>
    <property type="project" value="UniProtKB-UniRule"/>
</dbReference>
<dbReference type="InterPro" id="IPR022417">
    <property type="entry name" value="Porphobilin_deaminase_N"/>
</dbReference>
<dbReference type="SUPFAM" id="SSF54782">
    <property type="entry name" value="Porphobilinogen deaminase (hydroxymethylbilane synthase), C-terminal domain"/>
    <property type="match status" value="1"/>
</dbReference>
<dbReference type="InterPro" id="IPR036803">
    <property type="entry name" value="Porphobilinogen_deaminase_C_sf"/>
</dbReference>
<evidence type="ECO:0000256" key="6">
    <source>
        <dbReference type="ARBA" id="ARBA00023244"/>
    </source>
</evidence>
<evidence type="ECO:0000256" key="7">
    <source>
        <dbReference type="ARBA" id="ARBA00048169"/>
    </source>
</evidence>
<feature type="modified residue" description="S-(dipyrrolylmethanemethyl)cysteine" evidence="8">
    <location>
        <position position="239"/>
    </location>
</feature>
<keyword evidence="5 8" id="KW-0808">Transferase</keyword>
<dbReference type="Pfam" id="PF03900">
    <property type="entry name" value="Porphobil_deamC"/>
    <property type="match status" value="1"/>
</dbReference>
<comment type="subunit">
    <text evidence="4 8">Monomer.</text>
</comment>
<dbReference type="SUPFAM" id="SSF53850">
    <property type="entry name" value="Periplasmic binding protein-like II"/>
    <property type="match status" value="1"/>
</dbReference>
<evidence type="ECO:0000256" key="4">
    <source>
        <dbReference type="ARBA" id="ARBA00011245"/>
    </source>
</evidence>
<dbReference type="EC" id="2.5.1.61" evidence="8"/>
<comment type="cofactor">
    <cofactor evidence="8">
        <name>dipyrromethane</name>
        <dbReference type="ChEBI" id="CHEBI:60342"/>
    </cofactor>
    <text evidence="8">Binds 1 dipyrromethane group covalently.</text>
</comment>
<evidence type="ECO:0000256" key="5">
    <source>
        <dbReference type="ARBA" id="ARBA00022679"/>
    </source>
</evidence>
<dbReference type="EMBL" id="JACHGF010000004">
    <property type="protein sequence ID" value="MBB5285192.1"/>
    <property type="molecule type" value="Genomic_DNA"/>
</dbReference>
<evidence type="ECO:0000259" key="10">
    <source>
        <dbReference type="Pfam" id="PF03900"/>
    </source>
</evidence>
<protein>
    <recommendedName>
        <fullName evidence="8">Porphobilinogen deaminase</fullName>
        <shortName evidence="8">PBG</shortName>
        <ecNumber evidence="8">2.5.1.61</ecNumber>
    </recommendedName>
    <alternativeName>
        <fullName evidence="8">Hydroxymethylbilane synthase</fullName>
        <shortName evidence="8">HMBS</shortName>
    </alternativeName>
    <alternativeName>
        <fullName evidence="8">Pre-uroporphyrinogen synthase</fullName>
    </alternativeName>
</protein>
<dbReference type="HAMAP" id="MF_00260">
    <property type="entry name" value="Porphobil_deam"/>
    <property type="match status" value="1"/>
</dbReference>
<dbReference type="PANTHER" id="PTHR11557">
    <property type="entry name" value="PORPHOBILINOGEN DEAMINASE"/>
    <property type="match status" value="1"/>
</dbReference>
<evidence type="ECO:0000256" key="8">
    <source>
        <dbReference type="HAMAP-Rule" id="MF_00260"/>
    </source>
</evidence>
<comment type="caution">
    <text evidence="11">The sequence shown here is derived from an EMBL/GenBank/DDBJ whole genome shotgun (WGS) entry which is preliminary data.</text>
</comment>
<dbReference type="AlphaFoldDB" id="A0A840TUE8"/>
<dbReference type="Gene3D" id="3.30.160.40">
    <property type="entry name" value="Porphobilinogen deaminase, C-terminal domain"/>
    <property type="match status" value="1"/>
</dbReference>
<gene>
    <name evidence="8" type="primary">hemC</name>
    <name evidence="11" type="ORF">HNQ92_003340</name>
</gene>
<evidence type="ECO:0000256" key="3">
    <source>
        <dbReference type="ARBA" id="ARBA00005638"/>
    </source>
</evidence>
<comment type="function">
    <text evidence="1 8">Tetrapolymerization of the monopyrrole PBG into the hydroxymethylbilane pre-uroporphyrinogen in several discrete steps.</text>
</comment>
<comment type="miscellaneous">
    <text evidence="8">The porphobilinogen subunits are added to the dipyrromethane group.</text>
</comment>
<evidence type="ECO:0000256" key="1">
    <source>
        <dbReference type="ARBA" id="ARBA00002869"/>
    </source>
</evidence>
<feature type="domain" description="Porphobilinogen deaminase N-terminal" evidence="9">
    <location>
        <begin position="3"/>
        <end position="202"/>
    </location>
</feature>
<comment type="pathway">
    <text evidence="2">Porphyrin-containing compound metabolism; protoporphyrin-IX biosynthesis; coproporphyrinogen-III from 5-aminolevulinate: step 2/4.</text>
</comment>
<evidence type="ECO:0000313" key="12">
    <source>
        <dbReference type="Proteomes" id="UP000557307"/>
    </source>
</evidence>
<evidence type="ECO:0000256" key="2">
    <source>
        <dbReference type="ARBA" id="ARBA00004735"/>
    </source>
</evidence>
<dbReference type="FunFam" id="3.40.190.10:FF:000005">
    <property type="entry name" value="Porphobilinogen deaminase"/>
    <property type="match status" value="1"/>
</dbReference>
<dbReference type="InterPro" id="IPR022418">
    <property type="entry name" value="Porphobilinogen_deaminase_C"/>
</dbReference>
<dbReference type="Proteomes" id="UP000557307">
    <property type="component" value="Unassembled WGS sequence"/>
</dbReference>
<dbReference type="PRINTS" id="PR00151">
    <property type="entry name" value="PORPHBDMNASE"/>
</dbReference>
<name>A0A840TUE8_9BACT</name>
<keyword evidence="12" id="KW-1185">Reference proteome</keyword>